<dbReference type="PANTHER" id="PTHR31189">
    <property type="entry name" value="OS03G0336100 PROTEIN-RELATED"/>
    <property type="match status" value="1"/>
</dbReference>
<dbReference type="SMART" id="SM00835">
    <property type="entry name" value="Cupin_1"/>
    <property type="match status" value="1"/>
</dbReference>
<evidence type="ECO:0000256" key="1">
    <source>
        <dbReference type="SAM" id="MobiDB-lite"/>
    </source>
</evidence>
<feature type="compositionally biased region" description="Basic and acidic residues" evidence="1">
    <location>
        <begin position="291"/>
        <end position="304"/>
    </location>
</feature>
<gene>
    <name evidence="3" type="ORF">QJS10_CPA02g01063</name>
</gene>
<dbReference type="EMBL" id="JAUJYO010000002">
    <property type="protein sequence ID" value="KAK1322934.1"/>
    <property type="molecule type" value="Genomic_DNA"/>
</dbReference>
<evidence type="ECO:0000313" key="4">
    <source>
        <dbReference type="Proteomes" id="UP001180020"/>
    </source>
</evidence>
<dbReference type="Proteomes" id="UP001180020">
    <property type="component" value="Unassembled WGS sequence"/>
</dbReference>
<feature type="domain" description="Cupin type-1" evidence="2">
    <location>
        <begin position="127"/>
        <end position="288"/>
    </location>
</feature>
<organism evidence="3 4">
    <name type="scientific">Acorus calamus</name>
    <name type="common">Sweet flag</name>
    <dbReference type="NCBI Taxonomy" id="4465"/>
    <lineage>
        <taxon>Eukaryota</taxon>
        <taxon>Viridiplantae</taxon>
        <taxon>Streptophyta</taxon>
        <taxon>Embryophyta</taxon>
        <taxon>Tracheophyta</taxon>
        <taxon>Spermatophyta</taxon>
        <taxon>Magnoliopsida</taxon>
        <taxon>Liliopsida</taxon>
        <taxon>Acoraceae</taxon>
        <taxon>Acorus</taxon>
    </lineage>
</organism>
<dbReference type="InterPro" id="IPR011051">
    <property type="entry name" value="RmlC_Cupin_sf"/>
</dbReference>
<dbReference type="PANTHER" id="PTHR31189:SF7">
    <property type="entry name" value="OS03G0197300 PROTEIN"/>
    <property type="match status" value="1"/>
</dbReference>
<protein>
    <recommendedName>
        <fullName evidence="2">Cupin type-1 domain-containing protein</fullName>
    </recommendedName>
</protein>
<accession>A0AAV9FCK6</accession>
<dbReference type="InterPro" id="IPR050253">
    <property type="entry name" value="Seed_Storage-Functional"/>
</dbReference>
<keyword evidence="4" id="KW-1185">Reference proteome</keyword>
<dbReference type="InterPro" id="IPR006045">
    <property type="entry name" value="Cupin_1"/>
</dbReference>
<reference evidence="3" key="1">
    <citation type="journal article" date="2023" name="Nat. Commun.">
        <title>Diploid and tetraploid genomes of Acorus and the evolution of monocots.</title>
        <authorList>
            <person name="Ma L."/>
            <person name="Liu K.W."/>
            <person name="Li Z."/>
            <person name="Hsiao Y.Y."/>
            <person name="Qi Y."/>
            <person name="Fu T."/>
            <person name="Tang G.D."/>
            <person name="Zhang D."/>
            <person name="Sun W.H."/>
            <person name="Liu D.K."/>
            <person name="Li Y."/>
            <person name="Chen G.Z."/>
            <person name="Liu X.D."/>
            <person name="Liao X.Y."/>
            <person name="Jiang Y.T."/>
            <person name="Yu X."/>
            <person name="Hao Y."/>
            <person name="Huang J."/>
            <person name="Zhao X.W."/>
            <person name="Ke S."/>
            <person name="Chen Y.Y."/>
            <person name="Wu W.L."/>
            <person name="Hsu J.L."/>
            <person name="Lin Y.F."/>
            <person name="Huang M.D."/>
            <person name="Li C.Y."/>
            <person name="Huang L."/>
            <person name="Wang Z.W."/>
            <person name="Zhao X."/>
            <person name="Zhong W.Y."/>
            <person name="Peng D.H."/>
            <person name="Ahmad S."/>
            <person name="Lan S."/>
            <person name="Zhang J.S."/>
            <person name="Tsai W.C."/>
            <person name="Van de Peer Y."/>
            <person name="Liu Z.J."/>
        </authorList>
    </citation>
    <scope>NUCLEOTIDE SEQUENCE</scope>
    <source>
        <strain evidence="3">CP</strain>
    </source>
</reference>
<comment type="caution">
    <text evidence="3">The sequence shown here is derived from an EMBL/GenBank/DDBJ whole genome shotgun (WGS) entry which is preliminary data.</text>
</comment>
<dbReference type="CDD" id="cd02245">
    <property type="entry name" value="cupin_7S_vicilin-like_C"/>
    <property type="match status" value="1"/>
</dbReference>
<feature type="region of interest" description="Disordered" evidence="1">
    <location>
        <begin position="282"/>
        <end position="328"/>
    </location>
</feature>
<dbReference type="AlphaFoldDB" id="A0AAV9FCK6"/>
<evidence type="ECO:0000259" key="2">
    <source>
        <dbReference type="SMART" id="SM00835"/>
    </source>
</evidence>
<sequence>MNDEQSIINPVGPLFTKEERRTLAFTESGRISAVDIDVRRRGPYHLEFITLEPNSLLLPLHLHTDMVFYVQSVPYSKKNETQEEGGGEDSLNWKKNILEALIGGRRGALAADEDPNKSKKKKKTKTFNLFSRKPDFENCNGWSLAVTGKDLHALKGSNIGVFMVNLTKGSMMGPHWNPRANEIAIVTYGQGMVQVVCPGENPPLSNDSEVPKCRNMRFKVKEGDVFVVPRFFPMTQMSFNDDSLVFMGFSTMARKNRPQFLAGRRSVFQTIDPDILAMSFSASNATTGRSGGDREKAGRKESVRGRRNGRRGREEVVVVGEESCGRFE</sequence>
<reference evidence="3" key="2">
    <citation type="submission" date="2023-06" db="EMBL/GenBank/DDBJ databases">
        <authorList>
            <person name="Ma L."/>
            <person name="Liu K.-W."/>
            <person name="Li Z."/>
            <person name="Hsiao Y.-Y."/>
            <person name="Qi Y."/>
            <person name="Fu T."/>
            <person name="Tang G."/>
            <person name="Zhang D."/>
            <person name="Sun W.-H."/>
            <person name="Liu D.-K."/>
            <person name="Li Y."/>
            <person name="Chen G.-Z."/>
            <person name="Liu X.-D."/>
            <person name="Liao X.-Y."/>
            <person name="Jiang Y.-T."/>
            <person name="Yu X."/>
            <person name="Hao Y."/>
            <person name="Huang J."/>
            <person name="Zhao X.-W."/>
            <person name="Ke S."/>
            <person name="Chen Y.-Y."/>
            <person name="Wu W.-L."/>
            <person name="Hsu J.-L."/>
            <person name="Lin Y.-F."/>
            <person name="Huang M.-D."/>
            <person name="Li C.-Y."/>
            <person name="Huang L."/>
            <person name="Wang Z.-W."/>
            <person name="Zhao X."/>
            <person name="Zhong W.-Y."/>
            <person name="Peng D.-H."/>
            <person name="Ahmad S."/>
            <person name="Lan S."/>
            <person name="Zhang J.-S."/>
            <person name="Tsai W.-C."/>
            <person name="Van De Peer Y."/>
            <person name="Liu Z.-J."/>
        </authorList>
    </citation>
    <scope>NUCLEOTIDE SEQUENCE</scope>
    <source>
        <strain evidence="3">CP</strain>
        <tissue evidence="3">Leaves</tissue>
    </source>
</reference>
<dbReference type="InterPro" id="IPR014710">
    <property type="entry name" value="RmlC-like_jellyroll"/>
</dbReference>
<proteinExistence type="predicted"/>
<evidence type="ECO:0000313" key="3">
    <source>
        <dbReference type="EMBL" id="KAK1322934.1"/>
    </source>
</evidence>
<name>A0AAV9FCK6_ACOCL</name>
<dbReference type="SUPFAM" id="SSF51182">
    <property type="entry name" value="RmlC-like cupins"/>
    <property type="match status" value="1"/>
</dbReference>
<dbReference type="Pfam" id="PF00190">
    <property type="entry name" value="Cupin_1"/>
    <property type="match status" value="1"/>
</dbReference>
<dbReference type="Gene3D" id="2.60.120.10">
    <property type="entry name" value="Jelly Rolls"/>
    <property type="match status" value="2"/>
</dbReference>